<keyword evidence="5" id="KW-0456">Lyase</keyword>
<dbReference type="Gene3D" id="1.50.10.130">
    <property type="entry name" value="Terpene synthase, N-terminal domain"/>
    <property type="match status" value="1"/>
</dbReference>
<reference evidence="7 8" key="1">
    <citation type="submission" date="2024-05" db="EMBL/GenBank/DDBJ databases">
        <title>Haplotype-resolved chromosome-level genome assembly of Huyou (Citrus changshanensis).</title>
        <authorList>
            <person name="Miao C."/>
            <person name="Chen W."/>
            <person name="Wu Y."/>
            <person name="Wang L."/>
            <person name="Zhao S."/>
            <person name="Grierson D."/>
            <person name="Xu C."/>
            <person name="Chen K."/>
        </authorList>
    </citation>
    <scope>NUCLEOTIDE SEQUENCE [LARGE SCALE GENOMIC DNA]</scope>
    <source>
        <strain evidence="7">01-14</strain>
        <tissue evidence="7">Leaf</tissue>
    </source>
</reference>
<name>A0AAP0MXC7_9ROSI</name>
<dbReference type="InterPro" id="IPR001906">
    <property type="entry name" value="Terpene_synth_N"/>
</dbReference>
<evidence type="ECO:0000259" key="6">
    <source>
        <dbReference type="Pfam" id="PF01397"/>
    </source>
</evidence>
<evidence type="ECO:0000256" key="1">
    <source>
        <dbReference type="ARBA" id="ARBA00001936"/>
    </source>
</evidence>
<dbReference type="GO" id="GO:0010333">
    <property type="term" value="F:terpene synthase activity"/>
    <property type="evidence" value="ECO:0007669"/>
    <property type="project" value="InterPro"/>
</dbReference>
<gene>
    <name evidence="7" type="ORF">WN944_012146</name>
</gene>
<dbReference type="AlphaFoldDB" id="A0AAP0MXC7"/>
<organism evidence="7 8">
    <name type="scientific">Citrus x changshan-huyou</name>
    <dbReference type="NCBI Taxonomy" id="2935761"/>
    <lineage>
        <taxon>Eukaryota</taxon>
        <taxon>Viridiplantae</taxon>
        <taxon>Streptophyta</taxon>
        <taxon>Embryophyta</taxon>
        <taxon>Tracheophyta</taxon>
        <taxon>Spermatophyta</taxon>
        <taxon>Magnoliopsida</taxon>
        <taxon>eudicotyledons</taxon>
        <taxon>Gunneridae</taxon>
        <taxon>Pentapetalae</taxon>
        <taxon>rosids</taxon>
        <taxon>malvids</taxon>
        <taxon>Sapindales</taxon>
        <taxon>Rutaceae</taxon>
        <taxon>Aurantioideae</taxon>
        <taxon>Citrus</taxon>
    </lineage>
</organism>
<dbReference type="PANTHER" id="PTHR31225:SF245">
    <property type="entry name" value="(-)-ALPHA-TERPINEOL SYNTHASE-LIKE"/>
    <property type="match status" value="1"/>
</dbReference>
<keyword evidence="4" id="KW-0464">Manganese</keyword>
<comment type="caution">
    <text evidence="7">The sequence shown here is derived from an EMBL/GenBank/DDBJ whole genome shotgun (WGS) entry which is preliminary data.</text>
</comment>
<keyword evidence="8" id="KW-1185">Reference proteome</keyword>
<keyword evidence="3" id="KW-0460">Magnesium</keyword>
<comment type="cofactor">
    <cofactor evidence="1">
        <name>Mn(2+)</name>
        <dbReference type="ChEBI" id="CHEBI:29035"/>
    </cofactor>
</comment>
<dbReference type="InterPro" id="IPR036965">
    <property type="entry name" value="Terpene_synth_N_sf"/>
</dbReference>
<dbReference type="EMBL" id="JBCGBO010000002">
    <property type="protein sequence ID" value="KAK9223700.1"/>
    <property type="molecule type" value="Genomic_DNA"/>
</dbReference>
<evidence type="ECO:0000256" key="4">
    <source>
        <dbReference type="ARBA" id="ARBA00023211"/>
    </source>
</evidence>
<evidence type="ECO:0000256" key="5">
    <source>
        <dbReference type="ARBA" id="ARBA00023239"/>
    </source>
</evidence>
<accession>A0AAP0MXC7</accession>
<dbReference type="Proteomes" id="UP001428341">
    <property type="component" value="Unassembled WGS sequence"/>
</dbReference>
<dbReference type="InterPro" id="IPR050148">
    <property type="entry name" value="Terpene_synthase-like"/>
</dbReference>
<feature type="domain" description="Terpene synthase N-terminal" evidence="6">
    <location>
        <begin position="58"/>
        <end position="176"/>
    </location>
</feature>
<comment type="cofactor">
    <cofactor evidence="2">
        <name>Mg(2+)</name>
        <dbReference type="ChEBI" id="CHEBI:18420"/>
    </cofactor>
</comment>
<sequence>MSSCTIPSVFTTCLNGFKCPPLLSTNRATIRVNEYRPVCAQLGNPTIVRRSASYPSSIWDHDFLQSLGSGYTFFTLEIWNISKIKRRRMKHIYQRQAEKMKGKVKTMINNVTNPLDQLELIDALQRLGLAYHFETEIRNIFHNIYNNEDDKWKKENLYATSLEFRLLRQHGYHVSQGTHV</sequence>
<evidence type="ECO:0000313" key="7">
    <source>
        <dbReference type="EMBL" id="KAK9223700.1"/>
    </source>
</evidence>
<proteinExistence type="predicted"/>
<dbReference type="PANTHER" id="PTHR31225">
    <property type="entry name" value="OS04G0344100 PROTEIN-RELATED"/>
    <property type="match status" value="1"/>
</dbReference>
<dbReference type="GO" id="GO:0016114">
    <property type="term" value="P:terpenoid biosynthetic process"/>
    <property type="evidence" value="ECO:0007669"/>
    <property type="project" value="InterPro"/>
</dbReference>
<dbReference type="Pfam" id="PF01397">
    <property type="entry name" value="Terpene_synth"/>
    <property type="match status" value="1"/>
</dbReference>
<evidence type="ECO:0000256" key="3">
    <source>
        <dbReference type="ARBA" id="ARBA00022842"/>
    </source>
</evidence>
<dbReference type="InterPro" id="IPR008930">
    <property type="entry name" value="Terpenoid_cyclase/PrenylTrfase"/>
</dbReference>
<dbReference type="SUPFAM" id="SSF48239">
    <property type="entry name" value="Terpenoid cyclases/Protein prenyltransferases"/>
    <property type="match status" value="1"/>
</dbReference>
<evidence type="ECO:0000313" key="8">
    <source>
        <dbReference type="Proteomes" id="UP001428341"/>
    </source>
</evidence>
<evidence type="ECO:0000256" key="2">
    <source>
        <dbReference type="ARBA" id="ARBA00001946"/>
    </source>
</evidence>
<protein>
    <recommendedName>
        <fullName evidence="6">Terpene synthase N-terminal domain-containing protein</fullName>
    </recommendedName>
</protein>